<dbReference type="EMBL" id="NBSK02000007">
    <property type="protein sequence ID" value="KAJ0196229.1"/>
    <property type="molecule type" value="Genomic_DNA"/>
</dbReference>
<name>A0A9R1UZQ9_LACSA</name>
<keyword evidence="3" id="KW-1185">Reference proteome</keyword>
<dbReference type="Proteomes" id="UP000235145">
    <property type="component" value="Unassembled WGS sequence"/>
</dbReference>
<evidence type="ECO:0000256" key="1">
    <source>
        <dbReference type="SAM" id="MobiDB-lite"/>
    </source>
</evidence>
<evidence type="ECO:0000313" key="3">
    <source>
        <dbReference type="Proteomes" id="UP000235145"/>
    </source>
</evidence>
<comment type="caution">
    <text evidence="2">The sequence shown here is derived from an EMBL/GenBank/DDBJ whole genome shotgun (WGS) entry which is preliminary data.</text>
</comment>
<sequence length="105" mass="12207">MIIRKDNNTAMASLQHPSPVKRSSISGEKYRDLLNDLPSPSPRIRRLNSSLVRRNSSREMVVPRRRRASKEIVRRALTPPARRVIRRWFDFRPTPSRLSVMSMAA</sequence>
<gene>
    <name evidence="2" type="ORF">LSAT_V11C700383830</name>
</gene>
<proteinExistence type="predicted"/>
<dbReference type="AlphaFoldDB" id="A0A9R1UZQ9"/>
<reference evidence="2 3" key="1">
    <citation type="journal article" date="2017" name="Nat. Commun.">
        <title>Genome assembly with in vitro proximity ligation data and whole-genome triplication in lettuce.</title>
        <authorList>
            <person name="Reyes-Chin-Wo S."/>
            <person name="Wang Z."/>
            <person name="Yang X."/>
            <person name="Kozik A."/>
            <person name="Arikit S."/>
            <person name="Song C."/>
            <person name="Xia L."/>
            <person name="Froenicke L."/>
            <person name="Lavelle D.O."/>
            <person name="Truco M.J."/>
            <person name="Xia R."/>
            <person name="Zhu S."/>
            <person name="Xu C."/>
            <person name="Xu H."/>
            <person name="Xu X."/>
            <person name="Cox K."/>
            <person name="Korf I."/>
            <person name="Meyers B.C."/>
            <person name="Michelmore R.W."/>
        </authorList>
    </citation>
    <scope>NUCLEOTIDE SEQUENCE [LARGE SCALE GENOMIC DNA]</scope>
    <source>
        <strain evidence="3">cv. Salinas</strain>
        <tissue evidence="2">Seedlings</tissue>
    </source>
</reference>
<feature type="compositionally biased region" description="Polar residues" evidence="1">
    <location>
        <begin position="8"/>
        <end position="26"/>
    </location>
</feature>
<organism evidence="2 3">
    <name type="scientific">Lactuca sativa</name>
    <name type="common">Garden lettuce</name>
    <dbReference type="NCBI Taxonomy" id="4236"/>
    <lineage>
        <taxon>Eukaryota</taxon>
        <taxon>Viridiplantae</taxon>
        <taxon>Streptophyta</taxon>
        <taxon>Embryophyta</taxon>
        <taxon>Tracheophyta</taxon>
        <taxon>Spermatophyta</taxon>
        <taxon>Magnoliopsida</taxon>
        <taxon>eudicotyledons</taxon>
        <taxon>Gunneridae</taxon>
        <taxon>Pentapetalae</taxon>
        <taxon>asterids</taxon>
        <taxon>campanulids</taxon>
        <taxon>Asterales</taxon>
        <taxon>Asteraceae</taxon>
        <taxon>Cichorioideae</taxon>
        <taxon>Cichorieae</taxon>
        <taxon>Lactucinae</taxon>
        <taxon>Lactuca</taxon>
    </lineage>
</organism>
<accession>A0A9R1UZQ9</accession>
<evidence type="ECO:0000313" key="2">
    <source>
        <dbReference type="EMBL" id="KAJ0196229.1"/>
    </source>
</evidence>
<feature type="region of interest" description="Disordered" evidence="1">
    <location>
        <begin position="1"/>
        <end position="26"/>
    </location>
</feature>
<protein>
    <submittedName>
        <fullName evidence="2">Uncharacterized protein</fullName>
    </submittedName>
</protein>